<proteinExistence type="predicted"/>
<protein>
    <submittedName>
        <fullName evidence="2">Uncharacterized protein</fullName>
    </submittedName>
</protein>
<evidence type="ECO:0000313" key="2">
    <source>
        <dbReference type="EMBL" id="GLW58661.1"/>
    </source>
</evidence>
<organism evidence="2 3">
    <name type="scientific">Kitasatospora phosalacinea</name>
    <dbReference type="NCBI Taxonomy" id="2065"/>
    <lineage>
        <taxon>Bacteria</taxon>
        <taxon>Bacillati</taxon>
        <taxon>Actinomycetota</taxon>
        <taxon>Actinomycetes</taxon>
        <taxon>Kitasatosporales</taxon>
        <taxon>Streptomycetaceae</taxon>
        <taxon>Kitasatospora</taxon>
    </lineage>
</organism>
<accession>A0A9W6UQL5</accession>
<name>A0A9W6UQL5_9ACTN</name>
<gene>
    <name evidence="2" type="ORF">Kpho01_66720</name>
</gene>
<evidence type="ECO:0000313" key="3">
    <source>
        <dbReference type="Proteomes" id="UP001165143"/>
    </source>
</evidence>
<sequence length="233" mass="24415">MQKRSFNSSAARSKMSGGALVRRRALLGTVVLVALVALAGLFSYLTRDHRTVSNHAAAPSSSPSAPSSAPASPAANGRSAALPVPPDTRDPIAFGKAVAVALWSYDTRAYSQPELVAALHRWLTGEEKYADADSVERQVPSPLLWGRMADSGQFATAVAAEAHFPESFTRALQADPGAITQAYVYAVTVSGKQSIAWDGSPQGGAEDRSVTLAVQCRPDRPCVLVGVMPSVAP</sequence>
<dbReference type="Proteomes" id="UP001165143">
    <property type="component" value="Unassembled WGS sequence"/>
</dbReference>
<evidence type="ECO:0000256" key="1">
    <source>
        <dbReference type="SAM" id="MobiDB-lite"/>
    </source>
</evidence>
<feature type="compositionally biased region" description="Low complexity" evidence="1">
    <location>
        <begin position="56"/>
        <end position="75"/>
    </location>
</feature>
<dbReference type="EMBL" id="BSRX01000056">
    <property type="protein sequence ID" value="GLW58661.1"/>
    <property type="molecule type" value="Genomic_DNA"/>
</dbReference>
<comment type="caution">
    <text evidence="2">The sequence shown here is derived from an EMBL/GenBank/DDBJ whole genome shotgun (WGS) entry which is preliminary data.</text>
</comment>
<dbReference type="AlphaFoldDB" id="A0A9W6UQL5"/>
<reference evidence="2" key="1">
    <citation type="submission" date="2023-02" db="EMBL/GenBank/DDBJ databases">
        <title>Kitasatospora phosalacinea NBRC 14362.</title>
        <authorList>
            <person name="Ichikawa N."/>
            <person name="Sato H."/>
            <person name="Tonouchi N."/>
        </authorList>
    </citation>
    <scope>NUCLEOTIDE SEQUENCE</scope>
    <source>
        <strain evidence="2">NBRC 14362</strain>
    </source>
</reference>
<feature type="region of interest" description="Disordered" evidence="1">
    <location>
        <begin position="54"/>
        <end position="86"/>
    </location>
</feature>